<dbReference type="PROSITE" id="PS01186">
    <property type="entry name" value="EGF_2"/>
    <property type="match status" value="4"/>
</dbReference>
<evidence type="ECO:0000256" key="5">
    <source>
        <dbReference type="ARBA" id="ARBA00022729"/>
    </source>
</evidence>
<name>H2YMF1_CIOSA</name>
<evidence type="ECO:0000256" key="11">
    <source>
        <dbReference type="PROSITE-ProRule" id="PRU00076"/>
    </source>
</evidence>
<dbReference type="InterPro" id="IPR000742">
    <property type="entry name" value="EGF"/>
</dbReference>
<dbReference type="SMART" id="SM00181">
    <property type="entry name" value="EGF"/>
    <property type="match status" value="6"/>
</dbReference>
<reference evidence="17" key="1">
    <citation type="submission" date="2003-08" db="EMBL/GenBank/DDBJ databases">
        <authorList>
            <person name="Birren B."/>
            <person name="Nusbaum C."/>
            <person name="Abebe A."/>
            <person name="Abouelleil A."/>
            <person name="Adekoya E."/>
            <person name="Ait-zahra M."/>
            <person name="Allen N."/>
            <person name="Allen T."/>
            <person name="An P."/>
            <person name="Anderson M."/>
            <person name="Anderson S."/>
            <person name="Arachchi H."/>
            <person name="Armbruster J."/>
            <person name="Bachantsang P."/>
            <person name="Baldwin J."/>
            <person name="Barry A."/>
            <person name="Bayul T."/>
            <person name="Blitshsteyn B."/>
            <person name="Bloom T."/>
            <person name="Blye J."/>
            <person name="Boguslavskiy L."/>
            <person name="Borowsky M."/>
            <person name="Boukhgalter B."/>
            <person name="Brunache A."/>
            <person name="Butler J."/>
            <person name="Calixte N."/>
            <person name="Calvo S."/>
            <person name="Camarata J."/>
            <person name="Campo K."/>
            <person name="Chang J."/>
            <person name="Cheshatsang Y."/>
            <person name="Citroen M."/>
            <person name="Collymore A."/>
            <person name="Considine T."/>
            <person name="Cook A."/>
            <person name="Cooke P."/>
            <person name="Corum B."/>
            <person name="Cuomo C."/>
            <person name="David R."/>
            <person name="Dawoe T."/>
            <person name="Degray S."/>
            <person name="Dodge S."/>
            <person name="Dooley K."/>
            <person name="Dorje P."/>
            <person name="Dorjee K."/>
            <person name="Dorris L."/>
            <person name="Duffey N."/>
            <person name="Dupes A."/>
            <person name="Elkins T."/>
            <person name="Engels R."/>
            <person name="Erickson J."/>
            <person name="Farina A."/>
            <person name="Faro S."/>
            <person name="Ferreira P."/>
            <person name="Fischer H."/>
            <person name="Fitzgerald M."/>
            <person name="Foley K."/>
            <person name="Gage D."/>
            <person name="Galagan J."/>
            <person name="Gearin G."/>
            <person name="Gnerre S."/>
            <person name="Gnirke A."/>
            <person name="Goyette A."/>
            <person name="Graham J."/>
            <person name="Grandbois E."/>
            <person name="Gyaltsen K."/>
            <person name="Hafez N."/>
            <person name="Hagopian D."/>
            <person name="Hagos B."/>
            <person name="Hall J."/>
            <person name="Hatcher B."/>
            <person name="Heller A."/>
            <person name="Higgins H."/>
            <person name="Honan T."/>
            <person name="Horn A."/>
            <person name="Houde N."/>
            <person name="Hughes L."/>
            <person name="Hulme W."/>
            <person name="Husby E."/>
            <person name="Iliev I."/>
            <person name="Jaffe D."/>
            <person name="Jones C."/>
            <person name="Kamal M."/>
            <person name="Kamat A."/>
            <person name="Kamvysselis M."/>
            <person name="Karlsson E."/>
            <person name="Kells C."/>
            <person name="Kieu A."/>
            <person name="Kisner P."/>
            <person name="Kodira C."/>
            <person name="Kulbokas E."/>
            <person name="Labutti K."/>
            <person name="Lama D."/>
            <person name="Landers T."/>
            <person name="Leger J."/>
            <person name="Levine S."/>
            <person name="Lewis D."/>
            <person name="Lewis T."/>
            <person name="Lindblad-toh K."/>
            <person name="Liu X."/>
            <person name="Lokyitsang T."/>
            <person name="Lokyitsang Y."/>
            <person name="Lucien O."/>
            <person name="Lui A."/>
            <person name="Ma L.J."/>
            <person name="Mabbitt R."/>
            <person name="Macdonald J."/>
            <person name="Maclean C."/>
            <person name="Major J."/>
            <person name="Manning J."/>
            <person name="Marabella R."/>
            <person name="Maru K."/>
            <person name="Matthews C."/>
            <person name="Mauceli E."/>
            <person name="Mccarthy M."/>
            <person name="Mcdonough S."/>
            <person name="Mcghee T."/>
            <person name="Meldrim J."/>
            <person name="Meneus L."/>
            <person name="Mesirov J."/>
            <person name="Mihalev A."/>
            <person name="Mihova T."/>
            <person name="Mikkelsen T."/>
            <person name="Mlenga V."/>
            <person name="Moru K."/>
            <person name="Mozes J."/>
            <person name="Mulrain L."/>
            <person name="Munson G."/>
            <person name="Naylor J."/>
            <person name="Newes C."/>
            <person name="Nguyen C."/>
            <person name="Nguyen N."/>
            <person name="Nguyen T."/>
            <person name="Nicol R."/>
            <person name="Nielsen C."/>
            <person name="Nizzari M."/>
            <person name="Norbu C."/>
            <person name="Norbu N."/>
            <person name="O'donnell P."/>
            <person name="Okoawo O."/>
            <person name="O'leary S."/>
            <person name="Omotosho B."/>
            <person name="O'neill K."/>
            <person name="Osman S."/>
            <person name="Parker S."/>
            <person name="Perrin D."/>
            <person name="Phunkhang P."/>
            <person name="Piqani B."/>
            <person name="Purcell S."/>
            <person name="Rachupka T."/>
            <person name="Ramasamy U."/>
            <person name="Rameau R."/>
            <person name="Ray V."/>
            <person name="Raymond C."/>
            <person name="Retta R."/>
            <person name="Richardson S."/>
            <person name="Rise C."/>
            <person name="Rodriguez J."/>
            <person name="Rogers J."/>
            <person name="Rogov P."/>
            <person name="Rutman M."/>
            <person name="Schupbach R."/>
            <person name="Seaman C."/>
            <person name="Settipalli S."/>
            <person name="Sharpe T."/>
            <person name="Sheridan J."/>
            <person name="Sherpa N."/>
            <person name="Shi J."/>
            <person name="Smirnov S."/>
            <person name="Smith C."/>
            <person name="Sougnez C."/>
            <person name="Spencer B."/>
            <person name="Stalker J."/>
            <person name="Stange-thomann N."/>
            <person name="Stavropoulos S."/>
            <person name="Stetson K."/>
            <person name="Stone C."/>
            <person name="Stone S."/>
            <person name="Stubbs M."/>
            <person name="Talamas J."/>
            <person name="Tchuinga P."/>
            <person name="Tenzing P."/>
            <person name="Tesfaye S."/>
            <person name="Theodore J."/>
            <person name="Thoulutsang Y."/>
            <person name="Topham K."/>
            <person name="Towey S."/>
            <person name="Tsamla T."/>
            <person name="Tsomo N."/>
            <person name="Vallee D."/>
            <person name="Vassiliev H."/>
            <person name="Venkataraman V."/>
            <person name="Vinson J."/>
            <person name="Vo A."/>
            <person name="Wade C."/>
            <person name="Wang S."/>
            <person name="Wangchuk T."/>
            <person name="Wangdi T."/>
            <person name="Whittaker C."/>
            <person name="Wilkinson J."/>
            <person name="Wu Y."/>
            <person name="Wyman D."/>
            <person name="Yadav S."/>
            <person name="Yang S."/>
            <person name="Yang X."/>
            <person name="Yeager S."/>
            <person name="Yee E."/>
            <person name="Young G."/>
            <person name="Zainoun J."/>
            <person name="Zembeck L."/>
            <person name="Zimmer A."/>
            <person name="Zody M."/>
            <person name="Lander E."/>
        </authorList>
    </citation>
    <scope>NUCLEOTIDE SEQUENCE [LARGE SCALE GENOMIC DNA]</scope>
</reference>
<feature type="disulfide bond" evidence="11">
    <location>
        <begin position="164"/>
        <end position="173"/>
    </location>
</feature>
<dbReference type="AlphaFoldDB" id="H2YMF1"/>
<keyword evidence="4 13" id="KW-0812">Transmembrane</keyword>
<dbReference type="Pfam" id="PF12661">
    <property type="entry name" value="hEGF"/>
    <property type="match status" value="1"/>
</dbReference>
<evidence type="ECO:0000256" key="13">
    <source>
        <dbReference type="SAM" id="Phobius"/>
    </source>
</evidence>
<reference evidence="16" key="2">
    <citation type="submission" date="2025-08" db="UniProtKB">
        <authorList>
            <consortium name="Ensembl"/>
        </authorList>
    </citation>
    <scope>IDENTIFICATION</scope>
</reference>
<dbReference type="FunFam" id="2.10.25.10:FF:000832">
    <property type="entry name" value="Delta-like protein"/>
    <property type="match status" value="1"/>
</dbReference>
<keyword evidence="9 11" id="KW-1015">Disulfide bond</keyword>
<feature type="compositionally biased region" description="Low complexity" evidence="12">
    <location>
        <begin position="269"/>
        <end position="290"/>
    </location>
</feature>
<dbReference type="GeneTree" id="ENSGT00940000169013"/>
<dbReference type="InterPro" id="IPR018097">
    <property type="entry name" value="EGF_Ca-bd_CS"/>
</dbReference>
<dbReference type="PROSITE" id="PS50026">
    <property type="entry name" value="EGF_3"/>
    <property type="match status" value="4"/>
</dbReference>
<evidence type="ECO:0000256" key="12">
    <source>
        <dbReference type="SAM" id="MobiDB-lite"/>
    </source>
</evidence>
<evidence type="ECO:0000256" key="2">
    <source>
        <dbReference type="ARBA" id="ARBA00005847"/>
    </source>
</evidence>
<feature type="disulfide bond" evidence="11">
    <location>
        <begin position="202"/>
        <end position="211"/>
    </location>
</feature>
<dbReference type="STRING" id="51511.ENSCSAVP00000006503"/>
<accession>H2YMF1</accession>
<evidence type="ECO:0000256" key="4">
    <source>
        <dbReference type="ARBA" id="ARBA00022692"/>
    </source>
</evidence>
<dbReference type="GO" id="GO:0045197">
    <property type="term" value="P:establishment or maintenance of epithelial cell apical/basal polarity"/>
    <property type="evidence" value="ECO:0007669"/>
    <property type="project" value="TreeGrafter"/>
</dbReference>
<dbReference type="InterPro" id="IPR013032">
    <property type="entry name" value="EGF-like_CS"/>
</dbReference>
<keyword evidence="3 11" id="KW-0245">EGF-like domain</keyword>
<dbReference type="Pfam" id="PF00008">
    <property type="entry name" value="EGF"/>
    <property type="match status" value="1"/>
</dbReference>
<evidence type="ECO:0000256" key="6">
    <source>
        <dbReference type="ARBA" id="ARBA00022737"/>
    </source>
</evidence>
<dbReference type="Pfam" id="PF21700">
    <property type="entry name" value="EGF_DL_JAG"/>
    <property type="match status" value="1"/>
</dbReference>
<feature type="domain" description="EGF-like" evidence="15">
    <location>
        <begin position="176"/>
        <end position="212"/>
    </location>
</feature>
<keyword evidence="6" id="KW-0677">Repeat</keyword>
<keyword evidence="17" id="KW-1185">Reference proteome</keyword>
<evidence type="ECO:0000256" key="14">
    <source>
        <dbReference type="SAM" id="SignalP"/>
    </source>
</evidence>
<proteinExistence type="inferred from homology"/>
<feature type="disulfide bond" evidence="11">
    <location>
        <begin position="243"/>
        <end position="252"/>
    </location>
</feature>
<dbReference type="PANTHER" id="PTHR24049:SF22">
    <property type="entry name" value="DROSOPHILA CRUMBS HOMOLOG"/>
    <property type="match status" value="1"/>
</dbReference>
<dbReference type="FunFam" id="2.10.25.10:FF:000018">
    <property type="entry name" value="Delta-like 1"/>
    <property type="match status" value="1"/>
</dbReference>
<dbReference type="InterPro" id="IPR051022">
    <property type="entry name" value="Notch_Cell-Fate_Det"/>
</dbReference>
<dbReference type="Gene3D" id="2.10.25.10">
    <property type="entry name" value="Laminin"/>
    <property type="match status" value="5"/>
</dbReference>
<dbReference type="FunFam" id="2.10.25.10:FF:000095">
    <property type="entry name" value="Notch, isoform B"/>
    <property type="match status" value="1"/>
</dbReference>
<organism evidence="16 17">
    <name type="scientific">Ciona savignyi</name>
    <name type="common">Pacific transparent sea squirt</name>
    <dbReference type="NCBI Taxonomy" id="51511"/>
    <lineage>
        <taxon>Eukaryota</taxon>
        <taxon>Metazoa</taxon>
        <taxon>Chordata</taxon>
        <taxon>Tunicata</taxon>
        <taxon>Ascidiacea</taxon>
        <taxon>Phlebobranchia</taxon>
        <taxon>Cionidae</taxon>
        <taxon>Ciona</taxon>
    </lineage>
</organism>
<dbReference type="PROSITE" id="PS00010">
    <property type="entry name" value="ASX_HYDROXYL"/>
    <property type="match status" value="3"/>
</dbReference>
<dbReference type="GO" id="GO:0007157">
    <property type="term" value="P:heterophilic cell-cell adhesion via plasma membrane cell adhesion molecules"/>
    <property type="evidence" value="ECO:0007669"/>
    <property type="project" value="TreeGrafter"/>
</dbReference>
<dbReference type="InterPro" id="IPR001881">
    <property type="entry name" value="EGF-like_Ca-bd_dom"/>
</dbReference>
<dbReference type="Pfam" id="PF07645">
    <property type="entry name" value="EGF_CA"/>
    <property type="match status" value="1"/>
</dbReference>
<comment type="caution">
    <text evidence="11">Lacks conserved residue(s) required for the propagation of feature annotation.</text>
</comment>
<dbReference type="SMART" id="SM00179">
    <property type="entry name" value="EGF_CA"/>
    <property type="match status" value="3"/>
</dbReference>
<evidence type="ECO:0000256" key="8">
    <source>
        <dbReference type="ARBA" id="ARBA00023136"/>
    </source>
</evidence>
<sequence length="485" mass="51989">MKCKMILLFSAAMIGLSVGKPTETTACPARCNLSHGFCNPSGQCKCFTGWKGPECNQCTPAIGCVHGTCKQPGQCICEAGWAGPKCNKDQQYCERHRPCRNGATCINNLGGFKCVCPPGLAGTTCQDTTTTQTITPNNLGKPHCLNGGRCVRGNEETGCERCSCPAGFTGARCEQIVRMCVMRPCANGGHCQDVIGNFRCECAHGYRGKYCTEDINECSVLGRHACENGGTCVNRFGSYTCACADGYKGSRCQTRVVVPPTTTTPPPTTTTTSTPATTTTTKPTTTTTETTTEKAEEIIVVPRLVAGVSKSNIKVTHIVRQVEVESSNGDVSFIREVVDQQGALSATDQVKSSVTMVQALTFAFLGVAIALFIGIGIFMWIHCSRRGKKISRHCSGESPNEGTPMSENSREASIVKTRHGKCSPPQYVREEPKPGFPMRAVALPSEDRGQVECLYVALPDNSSSDISPLGGHLLNSSLPAYEERY</sequence>
<feature type="domain" description="EGF-like" evidence="15">
    <location>
        <begin position="136"/>
        <end position="174"/>
    </location>
</feature>
<keyword evidence="7 13" id="KW-1133">Transmembrane helix</keyword>
<dbReference type="InterPro" id="IPR009030">
    <property type="entry name" value="Growth_fac_rcpt_cys_sf"/>
</dbReference>
<keyword evidence="10" id="KW-0325">Glycoprotein</keyword>
<comment type="subcellular location">
    <subcellularLocation>
        <location evidence="1">Membrane</location>
        <topology evidence="1">Single-pass type I membrane protein</topology>
    </subcellularLocation>
</comment>
<keyword evidence="5 14" id="KW-0732">Signal</keyword>
<dbReference type="CDD" id="cd00054">
    <property type="entry name" value="EGF_CA"/>
    <property type="match status" value="3"/>
</dbReference>
<evidence type="ECO:0000313" key="17">
    <source>
        <dbReference type="Proteomes" id="UP000007875"/>
    </source>
</evidence>
<dbReference type="PROSITE" id="PS00022">
    <property type="entry name" value="EGF_1"/>
    <property type="match status" value="6"/>
</dbReference>
<evidence type="ECO:0000256" key="1">
    <source>
        <dbReference type="ARBA" id="ARBA00004479"/>
    </source>
</evidence>
<dbReference type="GO" id="GO:0005509">
    <property type="term" value="F:calcium ion binding"/>
    <property type="evidence" value="ECO:0007669"/>
    <property type="project" value="InterPro"/>
</dbReference>
<feature type="transmembrane region" description="Helical" evidence="13">
    <location>
        <begin position="359"/>
        <end position="381"/>
    </location>
</feature>
<dbReference type="eggNOG" id="KOG1217">
    <property type="taxonomic scope" value="Eukaryota"/>
</dbReference>
<dbReference type="GO" id="GO:0005886">
    <property type="term" value="C:plasma membrane"/>
    <property type="evidence" value="ECO:0007669"/>
    <property type="project" value="UniProtKB-ARBA"/>
</dbReference>
<evidence type="ECO:0000256" key="9">
    <source>
        <dbReference type="ARBA" id="ARBA00023157"/>
    </source>
</evidence>
<feature type="signal peptide" evidence="14">
    <location>
        <begin position="1"/>
        <end position="19"/>
    </location>
</feature>
<dbReference type="PANTHER" id="PTHR24049">
    <property type="entry name" value="CRUMBS FAMILY MEMBER"/>
    <property type="match status" value="1"/>
</dbReference>
<dbReference type="SUPFAM" id="SSF57184">
    <property type="entry name" value="Growth factor receptor domain"/>
    <property type="match status" value="1"/>
</dbReference>
<dbReference type="OMA" id="GRHACEN"/>
<dbReference type="InterPro" id="IPR049883">
    <property type="entry name" value="NOTCH1_EGF-like"/>
</dbReference>
<feature type="domain" description="EGF-like" evidence="15">
    <location>
        <begin position="89"/>
        <end position="126"/>
    </location>
</feature>
<dbReference type="PROSITE" id="PS01187">
    <property type="entry name" value="EGF_CA"/>
    <property type="match status" value="1"/>
</dbReference>
<feature type="region of interest" description="Disordered" evidence="12">
    <location>
        <begin position="258"/>
        <end position="291"/>
    </location>
</feature>
<feature type="domain" description="EGF-like" evidence="15">
    <location>
        <begin position="214"/>
        <end position="253"/>
    </location>
</feature>
<dbReference type="Ensembl" id="ENSCSAVT00000006585.1">
    <property type="protein sequence ID" value="ENSCSAVP00000006503.1"/>
    <property type="gene ID" value="ENSCSAVG00000003892.1"/>
</dbReference>
<dbReference type="GO" id="GO:0032991">
    <property type="term" value="C:protein-containing complex"/>
    <property type="evidence" value="ECO:0007669"/>
    <property type="project" value="TreeGrafter"/>
</dbReference>
<evidence type="ECO:0000259" key="15">
    <source>
        <dbReference type="PROSITE" id="PS50026"/>
    </source>
</evidence>
<reference evidence="16" key="3">
    <citation type="submission" date="2025-09" db="UniProtKB">
        <authorList>
            <consortium name="Ensembl"/>
        </authorList>
    </citation>
    <scope>IDENTIFICATION</scope>
</reference>
<feature type="chain" id="PRO_5003578693" description="EGF-like domain-containing protein" evidence="14">
    <location>
        <begin position="20"/>
        <end position="485"/>
    </location>
</feature>
<dbReference type="HOGENOM" id="CLU_562522_0_0_1"/>
<dbReference type="Pfam" id="PF23106">
    <property type="entry name" value="EGF_Teneurin"/>
    <property type="match status" value="1"/>
</dbReference>
<evidence type="ECO:0000256" key="10">
    <source>
        <dbReference type="ARBA" id="ARBA00023180"/>
    </source>
</evidence>
<dbReference type="SUPFAM" id="SSF57196">
    <property type="entry name" value="EGF/Laminin"/>
    <property type="match status" value="1"/>
</dbReference>
<protein>
    <recommendedName>
        <fullName evidence="15">EGF-like domain-containing protein</fullName>
    </recommendedName>
</protein>
<dbReference type="Proteomes" id="UP000007875">
    <property type="component" value="Unassembled WGS sequence"/>
</dbReference>
<dbReference type="InterPro" id="IPR000152">
    <property type="entry name" value="EGF-type_Asp/Asn_hydroxyl_site"/>
</dbReference>
<dbReference type="InParanoid" id="H2YMF1"/>
<keyword evidence="8 13" id="KW-0472">Membrane</keyword>
<dbReference type="FunFam" id="2.10.25.10:FF:000471">
    <property type="entry name" value="Protein lin-12"/>
    <property type="match status" value="1"/>
</dbReference>
<evidence type="ECO:0000256" key="7">
    <source>
        <dbReference type="ARBA" id="ARBA00022989"/>
    </source>
</evidence>
<evidence type="ECO:0000313" key="16">
    <source>
        <dbReference type="Ensembl" id="ENSCSAVP00000006503.1"/>
    </source>
</evidence>
<evidence type="ECO:0000256" key="3">
    <source>
        <dbReference type="ARBA" id="ARBA00022536"/>
    </source>
</evidence>
<comment type="similarity">
    <text evidence="2">Belongs to the NOTCH family.</text>
</comment>
<feature type="disulfide bond" evidence="11">
    <location>
        <begin position="116"/>
        <end position="125"/>
    </location>
</feature>